<dbReference type="InterPro" id="IPR003795">
    <property type="entry name" value="DUF192"/>
</dbReference>
<dbReference type="Proteomes" id="UP000034430">
    <property type="component" value="Unassembled WGS sequence"/>
</dbReference>
<comment type="caution">
    <text evidence="2">The sequence shown here is derived from an EMBL/GenBank/DDBJ whole genome shotgun (WGS) entry which is preliminary data.</text>
</comment>
<evidence type="ECO:0008006" key="4">
    <source>
        <dbReference type="Google" id="ProtNLM"/>
    </source>
</evidence>
<keyword evidence="1" id="KW-0472">Membrane</keyword>
<keyword evidence="1" id="KW-1133">Transmembrane helix</keyword>
<evidence type="ECO:0000256" key="1">
    <source>
        <dbReference type="SAM" id="Phobius"/>
    </source>
</evidence>
<dbReference type="Gene3D" id="2.60.120.1140">
    <property type="entry name" value="Protein of unknown function DUF192"/>
    <property type="match status" value="1"/>
</dbReference>
<dbReference type="AlphaFoldDB" id="A0A0G0HZT8"/>
<protein>
    <recommendedName>
        <fullName evidence="4">DUF192 domain-containing protein</fullName>
    </recommendedName>
</protein>
<dbReference type="EMBL" id="LBTU01000003">
    <property type="protein sequence ID" value="KKQ47852.1"/>
    <property type="molecule type" value="Genomic_DNA"/>
</dbReference>
<sequence>MKERKILSNFALLAVIFIVGLFLINQPAKNLAPENIKYVKIWGQIIKVDLALTKDAQAQGLSGRNGLKEKEGMLFVFDNSDIHSFWMKDMNFPIDIIWLDEAKKVIYIKKDAQPVSLGLQRGEPDLYLETYGPRAASKYVLEVVSGFSDKNNLKEGDRVEFMY</sequence>
<keyword evidence="1" id="KW-0812">Transmembrane</keyword>
<organism evidence="2 3">
    <name type="scientific">Candidatus Yanofskybacteria bacterium GW2011_GWC2_37_9</name>
    <dbReference type="NCBI Taxonomy" id="1619028"/>
    <lineage>
        <taxon>Bacteria</taxon>
        <taxon>Candidatus Yanofskyibacteriota</taxon>
    </lineage>
</organism>
<proteinExistence type="predicted"/>
<reference evidence="2 3" key="1">
    <citation type="journal article" date="2015" name="Nature">
        <title>rRNA introns, odd ribosomes, and small enigmatic genomes across a large radiation of phyla.</title>
        <authorList>
            <person name="Brown C.T."/>
            <person name="Hug L.A."/>
            <person name="Thomas B.C."/>
            <person name="Sharon I."/>
            <person name="Castelle C.J."/>
            <person name="Singh A."/>
            <person name="Wilkins M.J."/>
            <person name="Williams K.H."/>
            <person name="Banfield J.F."/>
        </authorList>
    </citation>
    <scope>NUCLEOTIDE SEQUENCE [LARGE SCALE GENOMIC DNA]</scope>
</reference>
<dbReference type="PANTHER" id="PTHR37953">
    <property type="entry name" value="UPF0127 PROTEIN MJ1496"/>
    <property type="match status" value="1"/>
</dbReference>
<gene>
    <name evidence="2" type="ORF">US65_C0003G0021</name>
</gene>
<dbReference type="InterPro" id="IPR038695">
    <property type="entry name" value="Saro_0823-like_sf"/>
</dbReference>
<dbReference type="Pfam" id="PF02643">
    <property type="entry name" value="DUF192"/>
    <property type="match status" value="1"/>
</dbReference>
<name>A0A0G0HZT8_9BACT</name>
<accession>A0A0G0HZT8</accession>
<evidence type="ECO:0000313" key="3">
    <source>
        <dbReference type="Proteomes" id="UP000034430"/>
    </source>
</evidence>
<dbReference type="PANTHER" id="PTHR37953:SF1">
    <property type="entry name" value="UPF0127 PROTEIN MJ1496"/>
    <property type="match status" value="1"/>
</dbReference>
<evidence type="ECO:0000313" key="2">
    <source>
        <dbReference type="EMBL" id="KKQ47852.1"/>
    </source>
</evidence>
<feature type="transmembrane region" description="Helical" evidence="1">
    <location>
        <begin position="6"/>
        <end position="24"/>
    </location>
</feature>